<sequence>MIAADIRHRIDKGWLKPGDRVPSIRKIAAEWQVAHATATKAVAILRAEGVVEAIPGAYTVVAGGPGGGRSGRDNSRERIVLAAIEIADAEGLDAVSMRAVAARLDGGTMSLYHHVKGRSELVGLMADTALAGNAPVDDALRGQARLESAARSLWATYRRHPWLTRFDLGGLRALPWLAAHGAPVTRGPADQGEGSVTALRHWVLLHGLVRGLAADLFGEKAMSGALGWFEGEETDLANEAEVIFDLGLRRLLDGVALG</sequence>
<dbReference type="PATRIC" id="fig|1284240.4.peg.5238"/>
<dbReference type="InterPro" id="IPR036388">
    <property type="entry name" value="WH-like_DNA-bd_sf"/>
</dbReference>
<protein>
    <submittedName>
        <fullName evidence="7">GntR family transcriptional regulator</fullName>
    </submittedName>
</protein>
<evidence type="ECO:0000256" key="1">
    <source>
        <dbReference type="ARBA" id="ARBA00023015"/>
    </source>
</evidence>
<dbReference type="PANTHER" id="PTHR30055:SF151">
    <property type="entry name" value="TRANSCRIPTIONAL REGULATORY PROTEIN"/>
    <property type="match status" value="1"/>
</dbReference>
<dbReference type="Gene3D" id="1.10.357.10">
    <property type="entry name" value="Tetracycline Repressor, domain 2"/>
    <property type="match status" value="1"/>
</dbReference>
<name>M2YJT8_9PSEU</name>
<dbReference type="SMART" id="SM00345">
    <property type="entry name" value="HTH_GNTR"/>
    <property type="match status" value="1"/>
</dbReference>
<feature type="domain" description="HTH tetR-type" evidence="6">
    <location>
        <begin position="73"/>
        <end position="133"/>
    </location>
</feature>
<dbReference type="CDD" id="cd07377">
    <property type="entry name" value="WHTH_GntR"/>
    <property type="match status" value="1"/>
</dbReference>
<dbReference type="InterPro" id="IPR001647">
    <property type="entry name" value="HTH_TetR"/>
</dbReference>
<dbReference type="AlphaFoldDB" id="M2YJT8"/>
<evidence type="ECO:0000256" key="4">
    <source>
        <dbReference type="PROSITE-ProRule" id="PRU00335"/>
    </source>
</evidence>
<keyword evidence="1" id="KW-0805">Transcription regulation</keyword>
<organism evidence="7 8">
    <name type="scientific">Amycolatopsis decaplanina DSM 44594</name>
    <dbReference type="NCBI Taxonomy" id="1284240"/>
    <lineage>
        <taxon>Bacteria</taxon>
        <taxon>Bacillati</taxon>
        <taxon>Actinomycetota</taxon>
        <taxon>Actinomycetes</taxon>
        <taxon>Pseudonocardiales</taxon>
        <taxon>Pseudonocardiaceae</taxon>
        <taxon>Amycolatopsis</taxon>
    </lineage>
</organism>
<feature type="domain" description="HTH gntR-type" evidence="5">
    <location>
        <begin position="1"/>
        <end position="64"/>
    </location>
</feature>
<dbReference type="Gene3D" id="1.10.10.10">
    <property type="entry name" value="Winged helix-like DNA-binding domain superfamily/Winged helix DNA-binding domain"/>
    <property type="match status" value="1"/>
</dbReference>
<proteinExistence type="predicted"/>
<comment type="caution">
    <text evidence="7">The sequence shown here is derived from an EMBL/GenBank/DDBJ whole genome shotgun (WGS) entry which is preliminary data.</text>
</comment>
<dbReference type="RefSeq" id="WP_007032980.1">
    <property type="nucleotide sequence ID" value="NZ_AOHO01000068.1"/>
</dbReference>
<feature type="DNA-binding region" description="H-T-H motif" evidence="4">
    <location>
        <begin position="96"/>
        <end position="115"/>
    </location>
</feature>
<dbReference type="Pfam" id="PF00392">
    <property type="entry name" value="GntR"/>
    <property type="match status" value="1"/>
</dbReference>
<dbReference type="PANTHER" id="PTHR30055">
    <property type="entry name" value="HTH-TYPE TRANSCRIPTIONAL REGULATOR RUTR"/>
    <property type="match status" value="1"/>
</dbReference>
<evidence type="ECO:0000256" key="2">
    <source>
        <dbReference type="ARBA" id="ARBA00023125"/>
    </source>
</evidence>
<dbReference type="InterPro" id="IPR050109">
    <property type="entry name" value="HTH-type_TetR-like_transc_reg"/>
</dbReference>
<dbReference type="GO" id="GO:0003700">
    <property type="term" value="F:DNA-binding transcription factor activity"/>
    <property type="evidence" value="ECO:0007669"/>
    <property type="project" value="InterPro"/>
</dbReference>
<evidence type="ECO:0000259" key="5">
    <source>
        <dbReference type="PROSITE" id="PS50949"/>
    </source>
</evidence>
<reference evidence="7 8" key="1">
    <citation type="journal article" date="2013" name="Genome Announc.">
        <title>Draft Genome Sequence of Amycolatopsis decaplanina Strain DSM 44594T.</title>
        <authorList>
            <person name="Kaur N."/>
            <person name="Kumar S."/>
            <person name="Bala M."/>
            <person name="Raghava G.P."/>
            <person name="Mayilraj S."/>
        </authorList>
    </citation>
    <scope>NUCLEOTIDE SEQUENCE [LARGE SCALE GENOMIC DNA]</scope>
    <source>
        <strain evidence="7 8">DSM 44594</strain>
    </source>
</reference>
<evidence type="ECO:0000313" key="8">
    <source>
        <dbReference type="Proteomes" id="UP000054226"/>
    </source>
</evidence>
<dbReference type="InterPro" id="IPR000524">
    <property type="entry name" value="Tscrpt_reg_HTH_GntR"/>
</dbReference>
<dbReference type="OrthoDB" id="2570341at2"/>
<keyword evidence="2 4" id="KW-0238">DNA-binding</keyword>
<keyword evidence="3" id="KW-0804">Transcription</keyword>
<evidence type="ECO:0000259" key="6">
    <source>
        <dbReference type="PROSITE" id="PS50977"/>
    </source>
</evidence>
<gene>
    <name evidence="7" type="ORF">H074_25777</name>
</gene>
<keyword evidence="8" id="KW-1185">Reference proteome</keyword>
<dbReference type="InterPro" id="IPR036271">
    <property type="entry name" value="Tet_transcr_reg_TetR-rel_C_sf"/>
</dbReference>
<dbReference type="SUPFAM" id="SSF46689">
    <property type="entry name" value="Homeodomain-like"/>
    <property type="match status" value="1"/>
</dbReference>
<dbReference type="Proteomes" id="UP000054226">
    <property type="component" value="Unassembled WGS sequence"/>
</dbReference>
<accession>M2YJT8</accession>
<dbReference type="InterPro" id="IPR009057">
    <property type="entry name" value="Homeodomain-like_sf"/>
</dbReference>
<evidence type="ECO:0000256" key="3">
    <source>
        <dbReference type="ARBA" id="ARBA00023163"/>
    </source>
</evidence>
<dbReference type="SUPFAM" id="SSF46785">
    <property type="entry name" value="Winged helix' DNA-binding domain"/>
    <property type="match status" value="1"/>
</dbReference>
<dbReference type="GO" id="GO:0000976">
    <property type="term" value="F:transcription cis-regulatory region binding"/>
    <property type="evidence" value="ECO:0007669"/>
    <property type="project" value="TreeGrafter"/>
</dbReference>
<dbReference type="EMBL" id="AOHO01000068">
    <property type="protein sequence ID" value="EME54982.1"/>
    <property type="molecule type" value="Genomic_DNA"/>
</dbReference>
<dbReference type="PROSITE" id="PS50977">
    <property type="entry name" value="HTH_TETR_2"/>
    <property type="match status" value="1"/>
</dbReference>
<dbReference type="InterPro" id="IPR036390">
    <property type="entry name" value="WH_DNA-bd_sf"/>
</dbReference>
<dbReference type="SUPFAM" id="SSF48498">
    <property type="entry name" value="Tetracyclin repressor-like, C-terminal domain"/>
    <property type="match status" value="1"/>
</dbReference>
<evidence type="ECO:0000313" key="7">
    <source>
        <dbReference type="EMBL" id="EME54982.1"/>
    </source>
</evidence>
<dbReference type="PROSITE" id="PS50949">
    <property type="entry name" value="HTH_GNTR"/>
    <property type="match status" value="1"/>
</dbReference>